<dbReference type="GeneID" id="112494198"/>
<protein>
    <submittedName>
        <fullName evidence="3">Uncharacterized protein LOC112494198</fullName>
    </submittedName>
</protein>
<keyword evidence="2" id="KW-1185">Reference proteome</keyword>
<dbReference type="KEGG" id="ccin:112494198"/>
<proteinExistence type="predicted"/>
<keyword evidence="1" id="KW-1133">Transmembrane helix</keyword>
<evidence type="ECO:0000256" key="1">
    <source>
        <dbReference type="SAM" id="Phobius"/>
    </source>
</evidence>
<evidence type="ECO:0000313" key="2">
    <source>
        <dbReference type="Proteomes" id="UP000694920"/>
    </source>
</evidence>
<reference evidence="3" key="1">
    <citation type="submission" date="2025-08" db="UniProtKB">
        <authorList>
            <consortium name="RefSeq"/>
        </authorList>
    </citation>
    <scope>IDENTIFICATION</scope>
</reference>
<dbReference type="RefSeq" id="XP_024939682.1">
    <property type="nucleotide sequence ID" value="XM_025083914.1"/>
</dbReference>
<name>A0AAJ7W0N3_CEPCN</name>
<keyword evidence="1" id="KW-0472">Membrane</keyword>
<dbReference type="AlphaFoldDB" id="A0AAJ7W0N3"/>
<evidence type="ECO:0000313" key="3">
    <source>
        <dbReference type="RefSeq" id="XP_024939682.1"/>
    </source>
</evidence>
<keyword evidence="1" id="KW-0812">Transmembrane</keyword>
<organism evidence="2 3">
    <name type="scientific">Cephus cinctus</name>
    <name type="common">Wheat stem sawfly</name>
    <dbReference type="NCBI Taxonomy" id="211228"/>
    <lineage>
        <taxon>Eukaryota</taxon>
        <taxon>Metazoa</taxon>
        <taxon>Ecdysozoa</taxon>
        <taxon>Arthropoda</taxon>
        <taxon>Hexapoda</taxon>
        <taxon>Insecta</taxon>
        <taxon>Pterygota</taxon>
        <taxon>Neoptera</taxon>
        <taxon>Endopterygota</taxon>
        <taxon>Hymenoptera</taxon>
        <taxon>Cephoidea</taxon>
        <taxon>Cephidae</taxon>
        <taxon>Cephus</taxon>
    </lineage>
</organism>
<dbReference type="Proteomes" id="UP000694920">
    <property type="component" value="Unplaced"/>
</dbReference>
<sequence length="153" mass="17396">MKRNVVDMGLIYECNLDIRNVGNDTGTNGHFSCPPDKYCLYCCCNPQCCLLVQRRPPRPIWDAWYFWLGIALLAFFVIISVSSYIVSSCRHNLHNITLGQNVPHVNDNRDGNHFQNHEISINIIATPALLHSHRKMSLVPPQPPFTHMTPVVA</sequence>
<accession>A0AAJ7W0N3</accession>
<feature type="transmembrane region" description="Helical" evidence="1">
    <location>
        <begin position="64"/>
        <end position="86"/>
    </location>
</feature>
<gene>
    <name evidence="3" type="primary">LOC112494198</name>
</gene>